<keyword evidence="1" id="KW-1133">Transmembrane helix</keyword>
<dbReference type="PANTHER" id="PTHR16071:SF2">
    <property type="entry name" value="FIGNL1-INTERACTING REGULATOR OF RECOMBINATION AND MITOSIS"/>
    <property type="match status" value="1"/>
</dbReference>
<keyword evidence="1" id="KW-0472">Membrane</keyword>
<dbReference type="InterPro" id="IPR027902">
    <property type="entry name" value="DUF4487"/>
</dbReference>
<protein>
    <submittedName>
        <fullName evidence="2">Uncharacterized protein</fullName>
    </submittedName>
</protein>
<proteinExistence type="evidence at transcript level"/>
<evidence type="ECO:0000313" key="2">
    <source>
        <dbReference type="EMBL" id="JAB71843.1"/>
    </source>
</evidence>
<sequence>MKGSALVQVLNAFEVLFASGVDFIQVSIVLSLISWGKLGVMPSLQKQEIVHKLSRLFASSLLSENYVVQQTALHAFAQFAQATQYDAVISNAIEHPTLKALVTSFLTKDEMKTPFDWVTVVRTQLQVVGGSAMNDYDYDCSSSDWSGSDDTDLNPEKRPKCEDNLNELFESIEATVSKLRQQDKGALQSRRSKLQWLQSQLNSIV</sequence>
<organism evidence="2">
    <name type="scientific">Ixodes ricinus</name>
    <name type="common">Common tick</name>
    <name type="synonym">Acarus ricinus</name>
    <dbReference type="NCBI Taxonomy" id="34613"/>
    <lineage>
        <taxon>Eukaryota</taxon>
        <taxon>Metazoa</taxon>
        <taxon>Ecdysozoa</taxon>
        <taxon>Arthropoda</taxon>
        <taxon>Chelicerata</taxon>
        <taxon>Arachnida</taxon>
        <taxon>Acari</taxon>
        <taxon>Parasitiformes</taxon>
        <taxon>Ixodida</taxon>
        <taxon>Ixodoidea</taxon>
        <taxon>Ixodidae</taxon>
        <taxon>Ixodinae</taxon>
        <taxon>Ixodes</taxon>
    </lineage>
</organism>
<dbReference type="AlphaFoldDB" id="V5HEF9"/>
<feature type="transmembrane region" description="Helical" evidence="1">
    <location>
        <begin position="15"/>
        <end position="36"/>
    </location>
</feature>
<dbReference type="EMBL" id="GANP01012625">
    <property type="protein sequence ID" value="JAB71843.1"/>
    <property type="molecule type" value="mRNA"/>
</dbReference>
<dbReference type="Pfam" id="PF14868">
    <property type="entry name" value="DUF4487"/>
    <property type="match status" value="1"/>
</dbReference>
<accession>V5HEF9</accession>
<evidence type="ECO:0000256" key="1">
    <source>
        <dbReference type="SAM" id="Phobius"/>
    </source>
</evidence>
<name>V5HEF9_IXORI</name>
<dbReference type="PANTHER" id="PTHR16071">
    <property type="entry name" value="CHROMOSOME 1 OPEN READING FRAME 112"/>
    <property type="match status" value="1"/>
</dbReference>
<keyword evidence="1" id="KW-0812">Transmembrane</keyword>
<reference evidence="2" key="1">
    <citation type="journal article" date="2015" name="Sci. Rep.">
        <title>Tissue- and time-dependent transcription in Ixodes ricinus salivary glands and midguts when blood feeding on the vertebrate host.</title>
        <authorList>
            <person name="Kotsyfakis M."/>
            <person name="Schwarz A."/>
            <person name="Erhart J."/>
            <person name="Ribeiro J.M."/>
        </authorList>
    </citation>
    <scope>NUCLEOTIDE SEQUENCE</scope>
    <source>
        <tissue evidence="2">Salivary gland and midgut</tissue>
    </source>
</reference>
<feature type="non-terminal residue" evidence="2">
    <location>
        <position position="205"/>
    </location>
</feature>